<reference evidence="9 10" key="1">
    <citation type="submission" date="2015-05" db="EMBL/GenBank/DDBJ databases">
        <authorList>
            <person name="Wang D.B."/>
            <person name="Wang M."/>
        </authorList>
    </citation>
    <scope>NUCLEOTIDE SEQUENCE [LARGE SCALE GENOMIC DNA]</scope>
    <source>
        <strain evidence="9">VL1</strain>
    </source>
</reference>
<evidence type="ECO:0000256" key="1">
    <source>
        <dbReference type="ARBA" id="ARBA00004123"/>
    </source>
</evidence>
<dbReference type="SUPFAM" id="SSF57959">
    <property type="entry name" value="Leucine zipper domain"/>
    <property type="match status" value="2"/>
</dbReference>
<keyword evidence="7" id="KW-0175">Coiled coil</keyword>
<keyword evidence="10" id="KW-1185">Reference proteome</keyword>
<dbReference type="GO" id="GO:0005634">
    <property type="term" value="C:nucleus"/>
    <property type="evidence" value="ECO:0007669"/>
    <property type="project" value="UniProtKB-SubCell"/>
</dbReference>
<dbReference type="EMBL" id="CVQH01025194">
    <property type="protein sequence ID" value="CRK38013.1"/>
    <property type="molecule type" value="Genomic_DNA"/>
</dbReference>
<comment type="similarity">
    <text evidence="2">Belongs to the bZIP family.</text>
</comment>
<dbReference type="Proteomes" id="UP000044602">
    <property type="component" value="Unassembled WGS sequence"/>
</dbReference>
<comment type="subcellular location">
    <subcellularLocation>
        <location evidence="1">Nucleus</location>
    </subcellularLocation>
</comment>
<protein>
    <recommendedName>
        <fullName evidence="8">BZIP domain-containing protein</fullName>
    </recommendedName>
</protein>
<feature type="coiled-coil region" evidence="7">
    <location>
        <begin position="239"/>
        <end position="321"/>
    </location>
</feature>
<dbReference type="AlphaFoldDB" id="A0A0G4MUT7"/>
<accession>A0A0G4MUT7</accession>
<keyword evidence="4" id="KW-0238">DNA-binding</keyword>
<dbReference type="InterPro" id="IPR046347">
    <property type="entry name" value="bZIP_sf"/>
</dbReference>
<dbReference type="CDD" id="cd14686">
    <property type="entry name" value="bZIP"/>
    <property type="match status" value="2"/>
</dbReference>
<dbReference type="InterPro" id="IPR004827">
    <property type="entry name" value="bZIP"/>
</dbReference>
<dbReference type="GO" id="GO:0003700">
    <property type="term" value="F:DNA-binding transcription factor activity"/>
    <property type="evidence" value="ECO:0007669"/>
    <property type="project" value="InterPro"/>
</dbReference>
<evidence type="ECO:0000313" key="9">
    <source>
        <dbReference type="EMBL" id="CRK38013.1"/>
    </source>
</evidence>
<keyword evidence="3" id="KW-0805">Transcription regulation</keyword>
<evidence type="ECO:0000256" key="4">
    <source>
        <dbReference type="ARBA" id="ARBA00023125"/>
    </source>
</evidence>
<evidence type="ECO:0000259" key="8">
    <source>
        <dbReference type="PROSITE" id="PS50217"/>
    </source>
</evidence>
<gene>
    <name evidence="9" type="ORF">BN1708_007619</name>
</gene>
<dbReference type="Pfam" id="PF00170">
    <property type="entry name" value="bZIP_1"/>
    <property type="match status" value="2"/>
</dbReference>
<dbReference type="GO" id="GO:0003677">
    <property type="term" value="F:DNA binding"/>
    <property type="evidence" value="ECO:0007669"/>
    <property type="project" value="UniProtKB-KW"/>
</dbReference>
<evidence type="ECO:0000256" key="6">
    <source>
        <dbReference type="ARBA" id="ARBA00023242"/>
    </source>
</evidence>
<evidence type="ECO:0000256" key="5">
    <source>
        <dbReference type="ARBA" id="ARBA00023163"/>
    </source>
</evidence>
<feature type="domain" description="BZIP" evidence="8">
    <location>
        <begin position="248"/>
        <end position="311"/>
    </location>
</feature>
<evidence type="ECO:0000256" key="7">
    <source>
        <dbReference type="SAM" id="Coils"/>
    </source>
</evidence>
<feature type="domain" description="BZIP" evidence="8">
    <location>
        <begin position="829"/>
        <end position="892"/>
    </location>
</feature>
<proteinExistence type="inferred from homology"/>
<evidence type="ECO:0000313" key="10">
    <source>
        <dbReference type="Proteomes" id="UP000044602"/>
    </source>
</evidence>
<keyword evidence="5" id="KW-0804">Transcription</keyword>
<sequence>MVSAFPMQTYYRPTPLTVDTNHAQKYFEEEDHSILDENILDNSGLDSGLEMSPPMANSRRESFAVGSSLFSPKTEDWQPVDMQSVPSNNPFIEPQHGNNPFMRVEHPQPSPFAPHGNTWSLGNASGSCTPLQQFDGMPTEYDNASVFHRSVQGQTPFSNPTGQINMFSSIGSGNQSIPTSPQKGWIGQNESMAKKMRTGSPGIRSHNELRRGDGIRKKNARFDIPAERNLNNIDQLIAQSTDEQEIKELKQQKRLLRNRQAALDSRQRKKQHTERLEDEKKQYTTILTDMEEEIVDLKAKMELLLREKQSYQEYIESLRMEKEEMIRSHTIETGELRKKVSVLTDHVQRLESAAMSSAVPGPQGFSTGYDDMDGLSMPGPWDNVGFLGDYTVEPEVKQELQMAPPPKKSEINFPAEVEKPSSQGGILFMLFLVGAFVLSNRSAPSIPRVSDDVRAEAATLLENVFKDAGLDESTNTMHAGAPQPSGANWVNDPAMGMAGSGLDGMAPSMLGQLGDTLTQPNEEQNNEQIFSILGPPTFSLVFDITAQEFELKRDTNRVVSREAPLHPGLLSHLTHNTNIHSLRRPFPMQTYYRPTPLTVDTNHAQKYFEEEDHSILDENILDNSGLDSGLEMSPPMANSRRESFAVGSSLFSPKTEDWQPVDMQSVPSNNPFIEPQHGNNPFMRVEHPQPSPFAPHGNTWSLGNASGSCTPLQQFDGMSTDYDNASVFHRSMQGQTPFSNPTGQINMFSSIGSGNQSIPTSPQKGWIGQNESMAKKMRTGSPGIRSHNELRRGDGIRKKNARFDIPAERNLNNIDQLIAQSTDEQEIKELKQQKRLLRNRQAALDSRQRKKQHTERLEDEKKQYTTILTDMEEEIVDLKAKMELLLREKQSYQEYIESLRMEKEEMIRSHTIETGELRKKVSVLTDHVQRLESAAMSSAVPGPQGFSTGYDDMDGLSMPGPWDNVGFLGDYTVEPEVKQELQMAPPPKKSEINFPAEVEKQSSQGGILFMLFLVGAFVLSNRSAPSIPRVSDDVRAEAATLLENVFKDAGLDESTNTIHAGAPQPSGANWVNDPAMGMAGSGLDGMAPSMLGQLGDTLTQPNEEQNNEQIFSMSAAQYNGVHSQDFMHNVPERSTSQGRRNLAEALSSMRNNNKQSMAEVYTRSLLWDQIPTEVVKNFAKMVAECNNAQQNERQQCMDAIAR</sequence>
<dbReference type="STRING" id="100787.A0A0G4MUT7"/>
<dbReference type="PANTHER" id="PTHR47416:SF8">
    <property type="entry name" value="BASIC-LEUCINE ZIPPER TRANSCRIPTION FACTOR E-RELATED"/>
    <property type="match status" value="1"/>
</dbReference>
<keyword evidence="6" id="KW-0539">Nucleus</keyword>
<feature type="coiled-coil region" evidence="7">
    <location>
        <begin position="820"/>
        <end position="902"/>
    </location>
</feature>
<evidence type="ECO:0000256" key="2">
    <source>
        <dbReference type="ARBA" id="ARBA00007163"/>
    </source>
</evidence>
<evidence type="ECO:0000256" key="3">
    <source>
        <dbReference type="ARBA" id="ARBA00023015"/>
    </source>
</evidence>
<organism evidence="9 10">
    <name type="scientific">Verticillium longisporum</name>
    <name type="common">Verticillium dahliae var. longisporum</name>
    <dbReference type="NCBI Taxonomy" id="100787"/>
    <lineage>
        <taxon>Eukaryota</taxon>
        <taxon>Fungi</taxon>
        <taxon>Dikarya</taxon>
        <taxon>Ascomycota</taxon>
        <taxon>Pezizomycotina</taxon>
        <taxon>Sordariomycetes</taxon>
        <taxon>Hypocreomycetidae</taxon>
        <taxon>Glomerellales</taxon>
        <taxon>Plectosphaerellaceae</taxon>
        <taxon>Verticillium</taxon>
    </lineage>
</organism>
<dbReference type="PANTHER" id="PTHR47416">
    <property type="entry name" value="BASIC-LEUCINE ZIPPER TRANSCRIPTION FACTOR F-RELATED"/>
    <property type="match status" value="1"/>
</dbReference>
<dbReference type="PROSITE" id="PS50217">
    <property type="entry name" value="BZIP"/>
    <property type="match status" value="2"/>
</dbReference>
<name>A0A0G4MUT7_VERLO</name>
<dbReference type="SMART" id="SM00338">
    <property type="entry name" value="BRLZ"/>
    <property type="match status" value="2"/>
</dbReference>
<dbReference type="Gene3D" id="1.20.5.170">
    <property type="match status" value="2"/>
</dbReference>